<keyword evidence="2" id="KW-0812">Transmembrane</keyword>
<evidence type="ECO:0000313" key="4">
    <source>
        <dbReference type="EMBL" id="TBU21443.1"/>
    </source>
</evidence>
<keyword evidence="2" id="KW-0472">Membrane</keyword>
<proteinExistence type="predicted"/>
<accession>A0A4V2JYK0</accession>
<feature type="transmembrane region" description="Helical" evidence="2">
    <location>
        <begin position="106"/>
        <end position="126"/>
    </location>
</feature>
<gene>
    <name evidence="4" type="ORF">BD311DRAFT_782917</name>
</gene>
<feature type="transmembrane region" description="Helical" evidence="2">
    <location>
        <begin position="16"/>
        <end position="37"/>
    </location>
</feature>
<dbReference type="EMBL" id="ML143607">
    <property type="protein sequence ID" value="TBU21443.1"/>
    <property type="molecule type" value="Genomic_DNA"/>
</dbReference>
<feature type="transmembrane region" description="Helical" evidence="2">
    <location>
        <begin position="133"/>
        <end position="151"/>
    </location>
</feature>
<feature type="domain" description="DUF6533" evidence="3">
    <location>
        <begin position="26"/>
        <end position="72"/>
    </location>
</feature>
<dbReference type="AlphaFoldDB" id="A0A4V2JYK0"/>
<name>A0A4V2JYK0_9APHY</name>
<dbReference type="Proteomes" id="UP000292957">
    <property type="component" value="Unassembled WGS sequence"/>
</dbReference>
<feature type="transmembrane region" description="Helical" evidence="2">
    <location>
        <begin position="57"/>
        <end position="76"/>
    </location>
</feature>
<evidence type="ECO:0000256" key="2">
    <source>
        <dbReference type="SAM" id="Phobius"/>
    </source>
</evidence>
<sequence>MNSPSDAVVPAGNYDAYYASMLPAMYCRVAIASLVLYDWMITLPREVQLFWTGKSSILSVCLFISNRYLTVIWWILDMIKTAPLFDKLNVIAITSGSCHRMALASLIVYSFVLIPTALFSSLRAYALSRQWKLALAIFVLAIVPVATHVVYPSFLTMFPYGPFGSVDPKLGCLCTGTLPSALDHGRVSAILVDAVLVAITGELLPVSAQSVRDLLKLWNSTGLMGVMLRDGPVLLLLNTLHLTFTELSIVTASGSTSVISLFTTAISSILVSHFLLDLQEAYQRKVVCLASNDPLRSSNGVNLSSIACKPVLGSLGATIDPADWESPDSYADGNNPPAEDPLPTEGSHAQCSLVEDRVSVAEGGGIAISGEHVGRAVQI</sequence>
<evidence type="ECO:0000256" key="1">
    <source>
        <dbReference type="SAM" id="MobiDB-lite"/>
    </source>
</evidence>
<dbReference type="InterPro" id="IPR045340">
    <property type="entry name" value="DUF6533"/>
</dbReference>
<organism evidence="4">
    <name type="scientific">Dichomitus squalens</name>
    <dbReference type="NCBI Taxonomy" id="114155"/>
    <lineage>
        <taxon>Eukaryota</taxon>
        <taxon>Fungi</taxon>
        <taxon>Dikarya</taxon>
        <taxon>Basidiomycota</taxon>
        <taxon>Agaricomycotina</taxon>
        <taxon>Agaricomycetes</taxon>
        <taxon>Polyporales</taxon>
        <taxon>Polyporaceae</taxon>
        <taxon>Dichomitus</taxon>
    </lineage>
</organism>
<reference evidence="4" key="1">
    <citation type="submission" date="2019-01" db="EMBL/GenBank/DDBJ databases">
        <title>Draft genome sequences of three monokaryotic isolates of the white-rot basidiomycete fungus Dichomitus squalens.</title>
        <authorList>
            <consortium name="DOE Joint Genome Institute"/>
            <person name="Lopez S.C."/>
            <person name="Andreopoulos B."/>
            <person name="Pangilinan J."/>
            <person name="Lipzen A."/>
            <person name="Riley R."/>
            <person name="Ahrendt S."/>
            <person name="Ng V."/>
            <person name="Barry K."/>
            <person name="Daum C."/>
            <person name="Grigoriev I.V."/>
            <person name="Hilden K.S."/>
            <person name="Makela M.R."/>
            <person name="de Vries R.P."/>
        </authorList>
    </citation>
    <scope>NUCLEOTIDE SEQUENCE [LARGE SCALE GENOMIC DNA]</scope>
    <source>
        <strain evidence="4">OM18370.1</strain>
    </source>
</reference>
<protein>
    <recommendedName>
        <fullName evidence="3">DUF6533 domain-containing protein</fullName>
    </recommendedName>
</protein>
<keyword evidence="2" id="KW-1133">Transmembrane helix</keyword>
<dbReference type="OrthoDB" id="2756746at2759"/>
<evidence type="ECO:0000259" key="3">
    <source>
        <dbReference type="Pfam" id="PF20151"/>
    </source>
</evidence>
<dbReference type="Pfam" id="PF20151">
    <property type="entry name" value="DUF6533"/>
    <property type="match status" value="1"/>
</dbReference>
<feature type="region of interest" description="Disordered" evidence="1">
    <location>
        <begin position="325"/>
        <end position="348"/>
    </location>
</feature>